<comment type="caution">
    <text evidence="5">The sequence shown here is derived from an EMBL/GenBank/DDBJ whole genome shotgun (WGS) entry which is preliminary data.</text>
</comment>
<dbReference type="eggNOG" id="COG1670">
    <property type="taxonomic scope" value="Bacteria"/>
</dbReference>
<evidence type="ECO:0000313" key="6">
    <source>
        <dbReference type="Proteomes" id="UP000004069"/>
    </source>
</evidence>
<gene>
    <name evidence="5" type="ORF">HMPREF0493_1006</name>
</gene>
<proteinExistence type="inferred from homology"/>
<name>D4YTZ5_9LACO</name>
<dbReference type="PANTHER" id="PTHR43792:SF8">
    <property type="entry name" value="[RIBOSOMAL PROTEIN US5]-ALANINE N-ACETYLTRANSFERASE"/>
    <property type="match status" value="1"/>
</dbReference>
<organism evidence="5 6">
    <name type="scientific">Lactobacillus amylolyticus DSM 11664</name>
    <dbReference type="NCBI Taxonomy" id="585524"/>
    <lineage>
        <taxon>Bacteria</taxon>
        <taxon>Bacillati</taxon>
        <taxon>Bacillota</taxon>
        <taxon>Bacilli</taxon>
        <taxon>Lactobacillales</taxon>
        <taxon>Lactobacillaceae</taxon>
        <taxon>Lactobacillus</taxon>
    </lineage>
</organism>
<feature type="domain" description="N-acetyltransferase" evidence="4">
    <location>
        <begin position="16"/>
        <end position="181"/>
    </location>
</feature>
<sequence>MVIETYRKIMLDGKRIYLRRFQVTDAPVLLKWGQNHRYHILAGFEVFNNLQEAKKGAQEYANRKNSFALCLKENNQLIGLVELYERGLDEASLLKTKEIGFMLEQDFEGHGYMTEALKLVLHDAFEQMGQTEIWAGTFDTNFHSQELLERIGFKYVYTTDYAQISNLFSYKEKYYLLKKEEWLKMVSNTKS</sequence>
<dbReference type="InterPro" id="IPR016181">
    <property type="entry name" value="Acyl_CoA_acyltransferase"/>
</dbReference>
<dbReference type="EMBL" id="ADNY01000037">
    <property type="protein sequence ID" value="EFG55357.1"/>
    <property type="molecule type" value="Genomic_DNA"/>
</dbReference>
<dbReference type="PROSITE" id="PS51186">
    <property type="entry name" value="GNAT"/>
    <property type="match status" value="1"/>
</dbReference>
<dbReference type="EC" id="2.3.1.128" evidence="5"/>
<evidence type="ECO:0000313" key="5">
    <source>
        <dbReference type="EMBL" id="EFG55357.1"/>
    </source>
</evidence>
<accession>D4YTZ5</accession>
<evidence type="ECO:0000256" key="3">
    <source>
        <dbReference type="ARBA" id="ARBA00038502"/>
    </source>
</evidence>
<protein>
    <submittedName>
        <fullName evidence="5">Acetyltransferase, GNAT family</fullName>
        <ecNumber evidence="5">2.3.1.128</ecNumber>
    </submittedName>
</protein>
<evidence type="ECO:0000256" key="1">
    <source>
        <dbReference type="ARBA" id="ARBA00022679"/>
    </source>
</evidence>
<dbReference type="InterPro" id="IPR051531">
    <property type="entry name" value="N-acetyltransferase"/>
</dbReference>
<keyword evidence="1 5" id="KW-0808">Transferase</keyword>
<dbReference type="AlphaFoldDB" id="D4YTZ5"/>
<dbReference type="SUPFAM" id="SSF55729">
    <property type="entry name" value="Acyl-CoA N-acyltransferases (Nat)"/>
    <property type="match status" value="1"/>
</dbReference>
<keyword evidence="2 5" id="KW-0012">Acyltransferase</keyword>
<dbReference type="PANTHER" id="PTHR43792">
    <property type="entry name" value="GNAT FAMILY, PUTATIVE (AFU_ORTHOLOGUE AFUA_3G00765)-RELATED-RELATED"/>
    <property type="match status" value="1"/>
</dbReference>
<keyword evidence="6" id="KW-1185">Reference proteome</keyword>
<dbReference type="Proteomes" id="UP000004069">
    <property type="component" value="Unassembled WGS sequence"/>
</dbReference>
<comment type="similarity">
    <text evidence="3">Belongs to the acetyltransferase family. RimJ subfamily.</text>
</comment>
<evidence type="ECO:0000259" key="4">
    <source>
        <dbReference type="PROSITE" id="PS51186"/>
    </source>
</evidence>
<dbReference type="GO" id="GO:0008999">
    <property type="term" value="F:protein-N-terminal-alanine acetyltransferase activity"/>
    <property type="evidence" value="ECO:0007669"/>
    <property type="project" value="TreeGrafter"/>
</dbReference>
<dbReference type="Gene3D" id="3.40.630.30">
    <property type="match status" value="1"/>
</dbReference>
<dbReference type="STRING" id="83683.B1745_05960"/>
<dbReference type="GO" id="GO:0005737">
    <property type="term" value="C:cytoplasm"/>
    <property type="evidence" value="ECO:0007669"/>
    <property type="project" value="TreeGrafter"/>
</dbReference>
<dbReference type="InterPro" id="IPR000182">
    <property type="entry name" value="GNAT_dom"/>
</dbReference>
<evidence type="ECO:0000256" key="2">
    <source>
        <dbReference type="ARBA" id="ARBA00023315"/>
    </source>
</evidence>
<dbReference type="Pfam" id="PF13302">
    <property type="entry name" value="Acetyltransf_3"/>
    <property type="match status" value="1"/>
</dbReference>
<reference evidence="5 6" key="1">
    <citation type="submission" date="2010-04" db="EMBL/GenBank/DDBJ databases">
        <authorList>
            <person name="Muzny D."/>
            <person name="Qin X."/>
            <person name="Deng J."/>
            <person name="Jiang H."/>
            <person name="Liu Y."/>
            <person name="Qu J."/>
            <person name="Song X.-Z."/>
            <person name="Zhang L."/>
            <person name="Thornton R."/>
            <person name="Coyle M."/>
            <person name="Francisco L."/>
            <person name="Jackson L."/>
            <person name="Javaid M."/>
            <person name="Korchina V."/>
            <person name="Kovar C."/>
            <person name="Mata R."/>
            <person name="Mathew T."/>
            <person name="Ngo R."/>
            <person name="Nguyen L."/>
            <person name="Nguyen N."/>
            <person name="Okwuonu G."/>
            <person name="Ongeri F."/>
            <person name="Pham C."/>
            <person name="Simmons D."/>
            <person name="Wilczek-Boney K."/>
            <person name="Hale W."/>
            <person name="Jakkamsetti A."/>
            <person name="Pham P."/>
            <person name="Ruth R."/>
            <person name="San Lucas F."/>
            <person name="Warren J."/>
            <person name="Zhang J."/>
            <person name="Zhao Z."/>
            <person name="Zhou C."/>
            <person name="Zhu D."/>
            <person name="Lee S."/>
            <person name="Bess C."/>
            <person name="Blankenburg K."/>
            <person name="Forbes L."/>
            <person name="Fu Q."/>
            <person name="Gubbala S."/>
            <person name="Hirani K."/>
            <person name="Jayaseelan J.C."/>
            <person name="Lara F."/>
            <person name="Munidasa M."/>
            <person name="Palculict T."/>
            <person name="Patil S."/>
            <person name="Pu L.-L."/>
            <person name="Saada N."/>
            <person name="Tang L."/>
            <person name="Weissenberger G."/>
            <person name="Zhu Y."/>
            <person name="Hemphill L."/>
            <person name="Shang Y."/>
            <person name="Youmans B."/>
            <person name="Ayvaz T."/>
            <person name="Ross M."/>
            <person name="Santibanez J."/>
            <person name="Aqrawi P."/>
            <person name="Gross S."/>
            <person name="Joshi V."/>
            <person name="Fowler G."/>
            <person name="Nazareth L."/>
            <person name="Reid J."/>
            <person name="Worley K."/>
            <person name="Petrosino J."/>
            <person name="Highlander S."/>
            <person name="Gibbs R."/>
        </authorList>
    </citation>
    <scope>NUCLEOTIDE SEQUENCE [LARGE SCALE GENOMIC DNA]</scope>
    <source>
        <strain evidence="5 6">DSM 11664</strain>
    </source>
</reference>